<evidence type="ECO:0000313" key="1">
    <source>
        <dbReference type="EMBL" id="VDO03368.1"/>
    </source>
</evidence>
<reference evidence="1 2" key="2">
    <citation type="submission" date="2018-11" db="EMBL/GenBank/DDBJ databases">
        <authorList>
            <consortium name="Pathogen Informatics"/>
        </authorList>
    </citation>
    <scope>NUCLEOTIDE SEQUENCE [LARGE SCALE GENOMIC DNA]</scope>
</reference>
<dbReference type="Proteomes" id="UP000278807">
    <property type="component" value="Unassembled WGS sequence"/>
</dbReference>
<reference evidence="3" key="1">
    <citation type="submission" date="2017-02" db="UniProtKB">
        <authorList>
            <consortium name="WormBaseParasite"/>
        </authorList>
    </citation>
    <scope>IDENTIFICATION</scope>
</reference>
<keyword evidence="2" id="KW-1185">Reference proteome</keyword>
<gene>
    <name evidence="1" type="ORF">HNAJ_LOCUS7508</name>
</gene>
<accession>A0A0R3TK46</accession>
<dbReference type="AlphaFoldDB" id="A0A0R3TK46"/>
<sequence>MTVVGFEHSHYKTFILLMKKARFELDHLFVGRLKKEEPDNMWRKQNSKQKEEDIAPVLSGWISNLDKQGIDGVRIYDWSISGWQK</sequence>
<dbReference type="EMBL" id="UZAE01012067">
    <property type="protein sequence ID" value="VDO03368.1"/>
    <property type="molecule type" value="Genomic_DNA"/>
</dbReference>
<evidence type="ECO:0000313" key="2">
    <source>
        <dbReference type="Proteomes" id="UP000278807"/>
    </source>
</evidence>
<organism evidence="3">
    <name type="scientific">Rodentolepis nana</name>
    <name type="common">Dwarf tapeworm</name>
    <name type="synonym">Hymenolepis nana</name>
    <dbReference type="NCBI Taxonomy" id="102285"/>
    <lineage>
        <taxon>Eukaryota</taxon>
        <taxon>Metazoa</taxon>
        <taxon>Spiralia</taxon>
        <taxon>Lophotrochozoa</taxon>
        <taxon>Platyhelminthes</taxon>
        <taxon>Cestoda</taxon>
        <taxon>Eucestoda</taxon>
        <taxon>Cyclophyllidea</taxon>
        <taxon>Hymenolepididae</taxon>
        <taxon>Rodentolepis</taxon>
    </lineage>
</organism>
<proteinExistence type="predicted"/>
<dbReference type="WBParaSite" id="HNAJ_0000751201-mRNA-1">
    <property type="protein sequence ID" value="HNAJ_0000751201-mRNA-1"/>
    <property type="gene ID" value="HNAJ_0000751201"/>
</dbReference>
<evidence type="ECO:0000313" key="3">
    <source>
        <dbReference type="WBParaSite" id="HNAJ_0000751201-mRNA-1"/>
    </source>
</evidence>
<name>A0A0R3TK46_RODNA</name>
<protein>
    <submittedName>
        <fullName evidence="3">Glyco_hydro_114 domain-containing protein</fullName>
    </submittedName>
</protein>